<reference evidence="5" key="2">
    <citation type="journal article" date="2014" name="ISME J.">
        <title>Microbial stratification in low pH oxic and suboxic macroscopic growths along an acid mine drainage.</title>
        <authorList>
            <person name="Mendez-Garcia C."/>
            <person name="Mesa V."/>
            <person name="Sprenger R.R."/>
            <person name="Richter M."/>
            <person name="Diez M.S."/>
            <person name="Solano J."/>
            <person name="Bargiela R."/>
            <person name="Golyshina O.V."/>
            <person name="Manteca A."/>
            <person name="Ramos J.L."/>
            <person name="Gallego J.R."/>
            <person name="Llorente I."/>
            <person name="Martins Dos Santos V.A."/>
            <person name="Jensen O.N."/>
            <person name="Pelaez A.I."/>
            <person name="Sanchez J."/>
            <person name="Ferrer M."/>
        </authorList>
    </citation>
    <scope>NUCLEOTIDE SEQUENCE</scope>
</reference>
<keyword evidence="2" id="KW-0547">Nucleotide-binding</keyword>
<sequence>MMEIWIEKYRPSKLSEIYGQEEVVSRLKSFVKEKQLPHLIFAGPAGVGKTSAAIALTRELLGENWRDSFLELNASDERGIDVIRENVKEFARIKPFNDLGLRIIFLDEADHLTPEAQAALRRTMEKFSSTTRFIFSCNYSTQIIPPIQSRTVVMRFHQLSEHELKSYLKFVADKEEMKLDDDAIEAISDVCSGDARKAVSILQTLKYSGETSPKIIFEMSGNLEPADFEKVFKLAMEGLFDNAVDLMESLTVDRGYSAIDIIKGMHSFIRKQRIAPKQKLSIIMALAEAEFRLVEGG</sequence>
<gene>
    <name evidence="5" type="ORF">B1A_17126</name>
</gene>
<feature type="domain" description="AAA+ ATPase" evidence="4">
    <location>
        <begin position="35"/>
        <end position="166"/>
    </location>
</feature>
<keyword evidence="1" id="KW-0235">DNA replication</keyword>
<dbReference type="SUPFAM" id="SSF52540">
    <property type="entry name" value="P-loop containing nucleoside triphosphate hydrolases"/>
    <property type="match status" value="1"/>
</dbReference>
<name>T1AAC5_9ZZZZ</name>
<dbReference type="PANTHER" id="PTHR11669">
    <property type="entry name" value="REPLICATION FACTOR C / DNA POLYMERASE III GAMMA-TAU SUBUNIT"/>
    <property type="match status" value="1"/>
</dbReference>
<dbReference type="EMBL" id="AUZX01012587">
    <property type="protein sequence ID" value="EQD38770.1"/>
    <property type="molecule type" value="Genomic_DNA"/>
</dbReference>
<comment type="caution">
    <text evidence="5">The sequence shown here is derived from an EMBL/GenBank/DDBJ whole genome shotgun (WGS) entry which is preliminary data.</text>
</comment>
<dbReference type="Pfam" id="PF00004">
    <property type="entry name" value="AAA"/>
    <property type="match status" value="1"/>
</dbReference>
<dbReference type="GO" id="GO:0006281">
    <property type="term" value="P:DNA repair"/>
    <property type="evidence" value="ECO:0007669"/>
    <property type="project" value="TreeGrafter"/>
</dbReference>
<evidence type="ECO:0000256" key="2">
    <source>
        <dbReference type="ARBA" id="ARBA00022741"/>
    </source>
</evidence>
<dbReference type="CDD" id="cd00009">
    <property type="entry name" value="AAA"/>
    <property type="match status" value="1"/>
</dbReference>
<dbReference type="InterPro" id="IPR003959">
    <property type="entry name" value="ATPase_AAA_core"/>
</dbReference>
<dbReference type="InterPro" id="IPR050238">
    <property type="entry name" value="DNA_Rep/Repair_Clamp_Loader"/>
</dbReference>
<evidence type="ECO:0000313" key="5">
    <source>
        <dbReference type="EMBL" id="EQD38770.1"/>
    </source>
</evidence>
<dbReference type="GO" id="GO:0003677">
    <property type="term" value="F:DNA binding"/>
    <property type="evidence" value="ECO:0007669"/>
    <property type="project" value="InterPro"/>
</dbReference>
<dbReference type="InterPro" id="IPR013748">
    <property type="entry name" value="Rep_factorC_C"/>
</dbReference>
<dbReference type="GO" id="GO:0005524">
    <property type="term" value="F:ATP binding"/>
    <property type="evidence" value="ECO:0007669"/>
    <property type="project" value="UniProtKB-KW"/>
</dbReference>
<organism evidence="5">
    <name type="scientific">mine drainage metagenome</name>
    <dbReference type="NCBI Taxonomy" id="410659"/>
    <lineage>
        <taxon>unclassified sequences</taxon>
        <taxon>metagenomes</taxon>
        <taxon>ecological metagenomes</taxon>
    </lineage>
</organism>
<dbReference type="InterPro" id="IPR047854">
    <property type="entry name" value="RFC_lid"/>
</dbReference>
<dbReference type="GO" id="GO:0005663">
    <property type="term" value="C:DNA replication factor C complex"/>
    <property type="evidence" value="ECO:0007669"/>
    <property type="project" value="TreeGrafter"/>
</dbReference>
<evidence type="ECO:0000256" key="3">
    <source>
        <dbReference type="ARBA" id="ARBA00022840"/>
    </source>
</evidence>
<feature type="non-terminal residue" evidence="5">
    <location>
        <position position="297"/>
    </location>
</feature>
<reference evidence="5" key="1">
    <citation type="submission" date="2013-08" db="EMBL/GenBank/DDBJ databases">
        <authorList>
            <person name="Mendez C."/>
            <person name="Richter M."/>
            <person name="Ferrer M."/>
            <person name="Sanchez J."/>
        </authorList>
    </citation>
    <scope>NUCLEOTIDE SEQUENCE</scope>
</reference>
<dbReference type="Pfam" id="PF08542">
    <property type="entry name" value="Rep_fac_C"/>
    <property type="match status" value="1"/>
</dbReference>
<dbReference type="FunFam" id="3.40.50.300:FF:000952">
    <property type="entry name" value="Replication factor C subunit 2"/>
    <property type="match status" value="1"/>
</dbReference>
<evidence type="ECO:0000259" key="4">
    <source>
        <dbReference type="SMART" id="SM00382"/>
    </source>
</evidence>
<dbReference type="SMART" id="SM00382">
    <property type="entry name" value="AAA"/>
    <property type="match status" value="1"/>
</dbReference>
<dbReference type="CDD" id="cd18140">
    <property type="entry name" value="HLD_clamp_RFC"/>
    <property type="match status" value="1"/>
</dbReference>
<dbReference type="InterPro" id="IPR003593">
    <property type="entry name" value="AAA+_ATPase"/>
</dbReference>
<dbReference type="PANTHER" id="PTHR11669:SF20">
    <property type="entry name" value="REPLICATION FACTOR C SUBUNIT 4"/>
    <property type="match status" value="1"/>
</dbReference>
<protein>
    <submittedName>
        <fullName evidence="5">Replication factor C small subunit</fullName>
    </submittedName>
</protein>
<dbReference type="NCBIfam" id="NF001679">
    <property type="entry name" value="PRK00440.1"/>
    <property type="match status" value="1"/>
</dbReference>
<proteinExistence type="predicted"/>
<dbReference type="GO" id="GO:0016887">
    <property type="term" value="F:ATP hydrolysis activity"/>
    <property type="evidence" value="ECO:0007669"/>
    <property type="project" value="InterPro"/>
</dbReference>
<dbReference type="InterPro" id="IPR027417">
    <property type="entry name" value="P-loop_NTPase"/>
</dbReference>
<dbReference type="Gene3D" id="1.20.272.10">
    <property type="match status" value="1"/>
</dbReference>
<keyword evidence="3" id="KW-0067">ATP-binding</keyword>
<dbReference type="AlphaFoldDB" id="T1AAC5"/>
<evidence type="ECO:0000256" key="1">
    <source>
        <dbReference type="ARBA" id="ARBA00022705"/>
    </source>
</evidence>
<dbReference type="InterPro" id="IPR008921">
    <property type="entry name" value="DNA_pol3_clamp-load_cplx_C"/>
</dbReference>
<dbReference type="GO" id="GO:0003689">
    <property type="term" value="F:DNA clamp loader activity"/>
    <property type="evidence" value="ECO:0007669"/>
    <property type="project" value="TreeGrafter"/>
</dbReference>
<dbReference type="SUPFAM" id="SSF48019">
    <property type="entry name" value="post-AAA+ oligomerization domain-like"/>
    <property type="match status" value="1"/>
</dbReference>
<dbReference type="Gene3D" id="3.40.50.300">
    <property type="entry name" value="P-loop containing nucleotide triphosphate hydrolases"/>
    <property type="match status" value="1"/>
</dbReference>
<dbReference type="Gene3D" id="1.10.8.60">
    <property type="match status" value="1"/>
</dbReference>
<accession>T1AAC5</accession>
<dbReference type="GO" id="GO:0006261">
    <property type="term" value="P:DNA-templated DNA replication"/>
    <property type="evidence" value="ECO:0007669"/>
    <property type="project" value="TreeGrafter"/>
</dbReference>